<sequence>MQHNLTEVCAAKRCYTLTINAFRTTETSEYKFYMRMNKNNSLHAVTKVLRPVNVPTWNFILFQYGRNSQNMMFNTSVNVCNFWANMKRLRVVAQLAEYILKRPNSGNLSLTCPLGVGTYTLENIHVPQELSAFKLFYRPNTTYGLFGNVYDQMSKKKYALKCSYEINATIYKLC</sequence>
<dbReference type="eggNOG" id="ENOG502T7ER">
    <property type="taxonomic scope" value="Eukaryota"/>
</dbReference>
<gene>
    <name evidence="1" type="primary">101892901</name>
</gene>
<proteinExistence type="predicted"/>
<reference evidence="1" key="1">
    <citation type="submission" date="2020-05" db="UniProtKB">
        <authorList>
            <consortium name="EnsemblMetazoa"/>
        </authorList>
    </citation>
    <scope>IDENTIFICATION</scope>
    <source>
        <strain evidence="1">Aabys</strain>
    </source>
</reference>
<dbReference type="EnsemblMetazoa" id="MDOA007387-RA">
    <property type="protein sequence ID" value="MDOA007387-PA"/>
    <property type="gene ID" value="MDOA007387"/>
</dbReference>
<dbReference type="AlphaFoldDB" id="A0A1I8MQE6"/>
<evidence type="ECO:0000313" key="1">
    <source>
        <dbReference type="EnsemblMetazoa" id="MDOA007387-PA"/>
    </source>
</evidence>
<protein>
    <recommendedName>
        <fullName evidence="2">MD-2-related lipid-recognition domain-containing protein</fullName>
    </recommendedName>
</protein>
<evidence type="ECO:0008006" key="2">
    <source>
        <dbReference type="Google" id="ProtNLM"/>
    </source>
</evidence>
<dbReference type="Pfam" id="PF06477">
    <property type="entry name" value="DUF1091"/>
    <property type="match status" value="1"/>
</dbReference>
<dbReference type="InterPro" id="IPR010512">
    <property type="entry name" value="DUF1091"/>
</dbReference>
<dbReference type="SMART" id="SM00697">
    <property type="entry name" value="DM8"/>
    <property type="match status" value="1"/>
</dbReference>
<name>A0A1I8MQE6_MUSDO</name>
<organism evidence="1">
    <name type="scientific">Musca domestica</name>
    <name type="common">House fly</name>
    <dbReference type="NCBI Taxonomy" id="7370"/>
    <lineage>
        <taxon>Eukaryota</taxon>
        <taxon>Metazoa</taxon>
        <taxon>Ecdysozoa</taxon>
        <taxon>Arthropoda</taxon>
        <taxon>Hexapoda</taxon>
        <taxon>Insecta</taxon>
        <taxon>Pterygota</taxon>
        <taxon>Neoptera</taxon>
        <taxon>Endopterygota</taxon>
        <taxon>Diptera</taxon>
        <taxon>Brachycera</taxon>
        <taxon>Muscomorpha</taxon>
        <taxon>Muscoidea</taxon>
        <taxon>Muscidae</taxon>
        <taxon>Musca</taxon>
    </lineage>
</organism>
<dbReference type="VEuPathDB" id="VectorBase:MDOA007387"/>
<accession>A0A1I8MQE6</accession>